<dbReference type="WBParaSite" id="HPBE_0000424001-mRNA-1">
    <property type="protein sequence ID" value="HPBE_0000424001-mRNA-1"/>
    <property type="gene ID" value="HPBE_0000424001"/>
</dbReference>
<evidence type="ECO:0000313" key="2">
    <source>
        <dbReference type="Proteomes" id="UP000050761"/>
    </source>
</evidence>
<dbReference type="Proteomes" id="UP000050761">
    <property type="component" value="Unassembled WGS sequence"/>
</dbReference>
<evidence type="ECO:0000313" key="3">
    <source>
        <dbReference type="WBParaSite" id="HPBE_0000424001-mRNA-1"/>
    </source>
</evidence>
<protein>
    <submittedName>
        <fullName evidence="3">NADH dehydrogenase [ubiquinone] 1 beta subcomplex subunit 9</fullName>
    </submittedName>
</protein>
<reference evidence="1 2" key="1">
    <citation type="submission" date="2018-11" db="EMBL/GenBank/DDBJ databases">
        <authorList>
            <consortium name="Pathogen Informatics"/>
        </authorList>
    </citation>
    <scope>NUCLEOTIDE SEQUENCE [LARGE SCALE GENOMIC DNA]</scope>
</reference>
<dbReference type="AlphaFoldDB" id="A0A183FDD5"/>
<keyword evidence="2" id="KW-1185">Reference proteome</keyword>
<dbReference type="EMBL" id="UZAH01025289">
    <property type="protein sequence ID" value="VDO60575.1"/>
    <property type="molecule type" value="Genomic_DNA"/>
</dbReference>
<gene>
    <name evidence="1" type="ORF">HPBE_LOCUS4241</name>
</gene>
<proteinExistence type="predicted"/>
<evidence type="ECO:0000313" key="1">
    <source>
        <dbReference type="EMBL" id="VDO60575.1"/>
    </source>
</evidence>
<accession>A0A183FDD5</accession>
<sequence length="66" mass="7942">MTPSGPALYDLRDDKYGERCELDQQQANRPDFFWLHYLQRLSHQKVIEWSRMQPEPPEKDVKGIRP</sequence>
<organism evidence="2 3">
    <name type="scientific">Heligmosomoides polygyrus</name>
    <name type="common">Parasitic roundworm</name>
    <dbReference type="NCBI Taxonomy" id="6339"/>
    <lineage>
        <taxon>Eukaryota</taxon>
        <taxon>Metazoa</taxon>
        <taxon>Ecdysozoa</taxon>
        <taxon>Nematoda</taxon>
        <taxon>Chromadorea</taxon>
        <taxon>Rhabditida</taxon>
        <taxon>Rhabditina</taxon>
        <taxon>Rhabditomorpha</taxon>
        <taxon>Strongyloidea</taxon>
        <taxon>Heligmosomidae</taxon>
        <taxon>Heligmosomoides</taxon>
    </lineage>
</organism>
<name>A0A183FDD5_HELPZ</name>
<reference evidence="3" key="2">
    <citation type="submission" date="2019-09" db="UniProtKB">
        <authorList>
            <consortium name="WormBaseParasite"/>
        </authorList>
    </citation>
    <scope>IDENTIFICATION</scope>
</reference>
<accession>A0A3P8AHK4</accession>